<sequence>MIFMNQIIPVLCPIVNIENIVTTMTGNFVIGRECLLRENVYTSPCNSSELGIYLVSKSGPLQQFNITDVVLKYVKISYKDKYVVFPLIHLY</sequence>
<dbReference type="AlphaFoldDB" id="A0AAV8XCG4"/>
<accession>A0AAV8XCG4</accession>
<evidence type="ECO:0000313" key="2">
    <source>
        <dbReference type="Proteomes" id="UP001162156"/>
    </source>
</evidence>
<proteinExistence type="predicted"/>
<protein>
    <submittedName>
        <fullName evidence="1">Uncharacterized protein</fullName>
    </submittedName>
</protein>
<name>A0AAV8XCG4_9CUCU</name>
<keyword evidence="2" id="KW-1185">Reference proteome</keyword>
<reference evidence="1" key="1">
    <citation type="journal article" date="2023" name="Insect Mol. Biol.">
        <title>Genome sequencing provides insights into the evolution of gene families encoding plant cell wall-degrading enzymes in longhorned beetles.</title>
        <authorList>
            <person name="Shin N.R."/>
            <person name="Okamura Y."/>
            <person name="Kirsch R."/>
            <person name="Pauchet Y."/>
        </authorList>
    </citation>
    <scope>NUCLEOTIDE SEQUENCE</scope>
    <source>
        <strain evidence="1">RBIC_L_NR</strain>
    </source>
</reference>
<comment type="caution">
    <text evidence="1">The sequence shown here is derived from an EMBL/GenBank/DDBJ whole genome shotgun (WGS) entry which is preliminary data.</text>
</comment>
<gene>
    <name evidence="1" type="ORF">NQ314_012465</name>
</gene>
<organism evidence="1 2">
    <name type="scientific">Rhamnusium bicolor</name>
    <dbReference type="NCBI Taxonomy" id="1586634"/>
    <lineage>
        <taxon>Eukaryota</taxon>
        <taxon>Metazoa</taxon>
        <taxon>Ecdysozoa</taxon>
        <taxon>Arthropoda</taxon>
        <taxon>Hexapoda</taxon>
        <taxon>Insecta</taxon>
        <taxon>Pterygota</taxon>
        <taxon>Neoptera</taxon>
        <taxon>Endopterygota</taxon>
        <taxon>Coleoptera</taxon>
        <taxon>Polyphaga</taxon>
        <taxon>Cucujiformia</taxon>
        <taxon>Chrysomeloidea</taxon>
        <taxon>Cerambycidae</taxon>
        <taxon>Lepturinae</taxon>
        <taxon>Rhagiini</taxon>
        <taxon>Rhamnusium</taxon>
    </lineage>
</organism>
<dbReference type="EMBL" id="JANEYF010003454">
    <property type="protein sequence ID" value="KAJ8936169.1"/>
    <property type="molecule type" value="Genomic_DNA"/>
</dbReference>
<evidence type="ECO:0000313" key="1">
    <source>
        <dbReference type="EMBL" id="KAJ8936169.1"/>
    </source>
</evidence>
<dbReference type="Proteomes" id="UP001162156">
    <property type="component" value="Unassembled WGS sequence"/>
</dbReference>